<protein>
    <recommendedName>
        <fullName evidence="5">Pseudouridine synthase</fullName>
        <ecNumber evidence="5">5.4.99.-</ecNumber>
    </recommendedName>
</protein>
<dbReference type="CDD" id="cd00165">
    <property type="entry name" value="S4"/>
    <property type="match status" value="1"/>
</dbReference>
<dbReference type="Proteomes" id="UP000262954">
    <property type="component" value="Unassembled WGS sequence"/>
</dbReference>
<proteinExistence type="inferred from homology"/>
<dbReference type="AlphaFoldDB" id="A0A354M5X0"/>
<evidence type="ECO:0000313" key="9">
    <source>
        <dbReference type="Proteomes" id="UP000262954"/>
    </source>
</evidence>
<evidence type="ECO:0000256" key="3">
    <source>
        <dbReference type="PIRSR" id="PIRSR606225-1"/>
    </source>
</evidence>
<dbReference type="InterPro" id="IPR006224">
    <property type="entry name" value="PsdUridine_synth_RluA-like_CS"/>
</dbReference>
<evidence type="ECO:0000256" key="2">
    <source>
        <dbReference type="ARBA" id="ARBA00023235"/>
    </source>
</evidence>
<keyword evidence="2 5" id="KW-0413">Isomerase</keyword>
<evidence type="ECO:0000259" key="7">
    <source>
        <dbReference type="Pfam" id="PF00849"/>
    </source>
</evidence>
<dbReference type="GO" id="GO:0140098">
    <property type="term" value="F:catalytic activity, acting on RNA"/>
    <property type="evidence" value="ECO:0007669"/>
    <property type="project" value="UniProtKB-ARBA"/>
</dbReference>
<evidence type="ECO:0000256" key="5">
    <source>
        <dbReference type="RuleBase" id="RU362028"/>
    </source>
</evidence>
<evidence type="ECO:0000256" key="4">
    <source>
        <dbReference type="PROSITE-ProRule" id="PRU00182"/>
    </source>
</evidence>
<dbReference type="EMBL" id="DNWC01000165">
    <property type="protein sequence ID" value="HBJ09909.1"/>
    <property type="molecule type" value="Genomic_DNA"/>
</dbReference>
<sequence>MRQTRNNRKSNRRYNQESSVKTYSVQEGPVKLLDYLFSLFPEKSKTTVKSLLSHRQVAINNIPTTQFDDLLHSGDELAINFERGFRVFKHSRLRIVYEDEFLIVIDKGYGLLSMSTDRIKEKTAYHILSDYVKTDDPAGRIFIIHRLDRDTSGLMMFAKSQQIQETMQRSWNDMVLDRRYVAVVEGAFDKDKGEVSSYLAENAAYEVYSTQNKDEGQYALTRYEVLKSNGKYSLVELQLATGRKNQIRVHMKDLGHSIIGDKKYGATCNPLGRLALHASRLRFVHPVTRRDMFFETPIPAKFRYIVKGR</sequence>
<comment type="function">
    <text evidence="5">Responsible for synthesis of pseudouridine from uracil.</text>
</comment>
<comment type="similarity">
    <text evidence="1 5">Belongs to the pseudouridine synthase RluA family.</text>
</comment>
<dbReference type="PANTHER" id="PTHR21600">
    <property type="entry name" value="MITOCHONDRIAL RNA PSEUDOURIDINE SYNTHASE"/>
    <property type="match status" value="1"/>
</dbReference>
<evidence type="ECO:0000313" key="8">
    <source>
        <dbReference type="EMBL" id="HBJ09909.1"/>
    </source>
</evidence>
<comment type="catalytic activity">
    <reaction evidence="5">
        <text>a uridine in RNA = a pseudouridine in RNA</text>
        <dbReference type="Rhea" id="RHEA:48348"/>
        <dbReference type="Rhea" id="RHEA-COMP:12068"/>
        <dbReference type="Rhea" id="RHEA-COMP:12069"/>
        <dbReference type="ChEBI" id="CHEBI:65314"/>
        <dbReference type="ChEBI" id="CHEBI:65315"/>
    </reaction>
</comment>
<reference evidence="8 9" key="1">
    <citation type="journal article" date="2018" name="Nat. Biotechnol.">
        <title>A standardized bacterial taxonomy based on genome phylogeny substantially revises the tree of life.</title>
        <authorList>
            <person name="Parks D.H."/>
            <person name="Chuvochina M."/>
            <person name="Waite D.W."/>
            <person name="Rinke C."/>
            <person name="Skarshewski A."/>
            <person name="Chaumeil P.A."/>
            <person name="Hugenholtz P."/>
        </authorList>
    </citation>
    <scope>NUCLEOTIDE SEQUENCE [LARGE SCALE GENOMIC DNA]</scope>
    <source>
        <strain evidence="8">UBA11482</strain>
    </source>
</reference>
<dbReference type="PROSITE" id="PS01129">
    <property type="entry name" value="PSI_RLU"/>
    <property type="match status" value="1"/>
</dbReference>
<dbReference type="SUPFAM" id="SSF55174">
    <property type="entry name" value="Alpha-L RNA-binding motif"/>
    <property type="match status" value="1"/>
</dbReference>
<dbReference type="PANTHER" id="PTHR21600:SF44">
    <property type="entry name" value="RIBOSOMAL LARGE SUBUNIT PSEUDOURIDINE SYNTHASE D"/>
    <property type="match status" value="1"/>
</dbReference>
<dbReference type="InterPro" id="IPR006225">
    <property type="entry name" value="PsdUridine_synth_RluC/D"/>
</dbReference>
<dbReference type="GO" id="GO:0009982">
    <property type="term" value="F:pseudouridine synthase activity"/>
    <property type="evidence" value="ECO:0007669"/>
    <property type="project" value="InterPro"/>
</dbReference>
<feature type="active site" evidence="3">
    <location>
        <position position="148"/>
    </location>
</feature>
<evidence type="ECO:0000256" key="6">
    <source>
        <dbReference type="SAM" id="MobiDB-lite"/>
    </source>
</evidence>
<organism evidence="8 9">
    <name type="scientific">Coprobacter fastidiosus</name>
    <dbReference type="NCBI Taxonomy" id="1099853"/>
    <lineage>
        <taxon>Bacteria</taxon>
        <taxon>Pseudomonadati</taxon>
        <taxon>Bacteroidota</taxon>
        <taxon>Bacteroidia</taxon>
        <taxon>Bacteroidales</taxon>
        <taxon>Barnesiellaceae</taxon>
        <taxon>Coprobacter</taxon>
    </lineage>
</organism>
<dbReference type="InterPro" id="IPR020103">
    <property type="entry name" value="PsdUridine_synth_cat_dom_sf"/>
</dbReference>
<dbReference type="NCBIfam" id="TIGR00005">
    <property type="entry name" value="rluA_subfam"/>
    <property type="match status" value="1"/>
</dbReference>
<dbReference type="InterPro" id="IPR050188">
    <property type="entry name" value="RluA_PseudoU_synthase"/>
</dbReference>
<dbReference type="GO" id="GO:0003723">
    <property type="term" value="F:RNA binding"/>
    <property type="evidence" value="ECO:0007669"/>
    <property type="project" value="UniProtKB-KW"/>
</dbReference>
<feature type="domain" description="Pseudouridine synthase RsuA/RluA-like" evidence="7">
    <location>
        <begin position="102"/>
        <end position="252"/>
    </location>
</feature>
<dbReference type="GO" id="GO:0000455">
    <property type="term" value="P:enzyme-directed rRNA pseudouridine synthesis"/>
    <property type="evidence" value="ECO:0007669"/>
    <property type="project" value="TreeGrafter"/>
</dbReference>
<feature type="compositionally biased region" description="Basic residues" evidence="6">
    <location>
        <begin position="1"/>
        <end position="12"/>
    </location>
</feature>
<dbReference type="SUPFAM" id="SSF55120">
    <property type="entry name" value="Pseudouridine synthase"/>
    <property type="match status" value="1"/>
</dbReference>
<dbReference type="InterPro" id="IPR006145">
    <property type="entry name" value="PsdUridine_synth_RsuA/RluA"/>
</dbReference>
<dbReference type="EC" id="5.4.99.-" evidence="5"/>
<comment type="caution">
    <text evidence="8">The sequence shown here is derived from an EMBL/GenBank/DDBJ whole genome shotgun (WGS) entry which is preliminary data.</text>
</comment>
<feature type="region of interest" description="Disordered" evidence="6">
    <location>
        <begin position="1"/>
        <end position="21"/>
    </location>
</feature>
<name>A0A354M5X0_9BACT</name>
<dbReference type="Pfam" id="PF00849">
    <property type="entry name" value="PseudoU_synth_2"/>
    <property type="match status" value="1"/>
</dbReference>
<keyword evidence="4" id="KW-0694">RNA-binding</keyword>
<evidence type="ECO:0000256" key="1">
    <source>
        <dbReference type="ARBA" id="ARBA00010876"/>
    </source>
</evidence>
<accession>A0A354M5X0</accession>
<gene>
    <name evidence="8" type="ORF">DDY73_13010</name>
</gene>
<dbReference type="Gene3D" id="3.30.2350.10">
    <property type="entry name" value="Pseudouridine synthase"/>
    <property type="match status" value="1"/>
</dbReference>
<dbReference type="CDD" id="cd02869">
    <property type="entry name" value="PseudoU_synth_RluA_like"/>
    <property type="match status" value="1"/>
</dbReference>
<dbReference type="PROSITE" id="PS50889">
    <property type="entry name" value="S4"/>
    <property type="match status" value="1"/>
</dbReference>